<protein>
    <recommendedName>
        <fullName evidence="4">Protein phosphatase inhibitor 2</fullName>
    </recommendedName>
</protein>
<dbReference type="InterPro" id="IPR007062">
    <property type="entry name" value="PPI-2"/>
</dbReference>
<proteinExistence type="predicted"/>
<dbReference type="PANTHER" id="PTHR12398">
    <property type="entry name" value="PROTEIN PHOSPHATASE INHIBITOR"/>
    <property type="match status" value="1"/>
</dbReference>
<feature type="region of interest" description="Disordered" evidence="1">
    <location>
        <begin position="1"/>
        <end position="48"/>
    </location>
</feature>
<dbReference type="EMBL" id="SDEE01000005">
    <property type="protein sequence ID" value="RXW25463.1"/>
    <property type="molecule type" value="Genomic_DNA"/>
</dbReference>
<sequence>MPHRRSSSASYPMPKGILKNAPHSSSGQQQQQQQQQQQHSLQWDEENLALTEINKDSLMKITEPKTPFVRYNPLTDEVEGGACARLSLPNHLSNPPQSTPLSLADIPDLNLSSGYSSHGSHSEPNSPQFAHSPTPLQQDASSGPPSRRTSISSTGRPGTGNSGTSSRSTSFNLPNEARTEIHLDGQSAGADEVEVEEEMDEETAAKHAAFVRARKGHYSNEAEAMKRAAQLMDDEDDEGDVSGSNAPSDVNDDDSAYGYDEDGEEKPRIIPPVPPLPKLNGKNAAAGPSSSG</sequence>
<evidence type="ECO:0000313" key="3">
    <source>
        <dbReference type="Proteomes" id="UP000290288"/>
    </source>
</evidence>
<feature type="compositionally biased region" description="Low complexity" evidence="1">
    <location>
        <begin position="28"/>
        <end position="38"/>
    </location>
</feature>
<organism evidence="2 3">
    <name type="scientific">Candolleomyces aberdarensis</name>
    <dbReference type="NCBI Taxonomy" id="2316362"/>
    <lineage>
        <taxon>Eukaryota</taxon>
        <taxon>Fungi</taxon>
        <taxon>Dikarya</taxon>
        <taxon>Basidiomycota</taxon>
        <taxon>Agaricomycotina</taxon>
        <taxon>Agaricomycetes</taxon>
        <taxon>Agaricomycetidae</taxon>
        <taxon>Agaricales</taxon>
        <taxon>Agaricineae</taxon>
        <taxon>Psathyrellaceae</taxon>
        <taxon>Candolleomyces</taxon>
    </lineage>
</organism>
<dbReference type="STRING" id="2316362.A0A4Q2DYR5"/>
<feature type="compositionally biased region" description="Acidic residues" evidence="1">
    <location>
        <begin position="191"/>
        <end position="202"/>
    </location>
</feature>
<dbReference type="Gene3D" id="6.10.250.1050">
    <property type="match status" value="2"/>
</dbReference>
<accession>A0A4Q2DYR5</accession>
<dbReference type="Proteomes" id="UP000290288">
    <property type="component" value="Unassembled WGS sequence"/>
</dbReference>
<reference evidence="2 3" key="1">
    <citation type="submission" date="2019-01" db="EMBL/GenBank/DDBJ databases">
        <title>Draft genome sequence of Psathyrella aberdarensis IHI B618.</title>
        <authorList>
            <person name="Buettner E."/>
            <person name="Kellner H."/>
        </authorList>
    </citation>
    <scope>NUCLEOTIDE SEQUENCE [LARGE SCALE GENOMIC DNA]</scope>
    <source>
        <strain evidence="2 3">IHI B618</strain>
    </source>
</reference>
<dbReference type="GO" id="GO:0004864">
    <property type="term" value="F:protein phosphatase inhibitor activity"/>
    <property type="evidence" value="ECO:0007669"/>
    <property type="project" value="InterPro"/>
</dbReference>
<name>A0A4Q2DYR5_9AGAR</name>
<feature type="compositionally biased region" description="Polar residues" evidence="1">
    <location>
        <begin position="123"/>
        <end position="151"/>
    </location>
</feature>
<feature type="compositionally biased region" description="Polar residues" evidence="1">
    <location>
        <begin position="90"/>
        <end position="101"/>
    </location>
</feature>
<evidence type="ECO:0008006" key="4">
    <source>
        <dbReference type="Google" id="ProtNLM"/>
    </source>
</evidence>
<gene>
    <name evidence="2" type="ORF">EST38_g408</name>
</gene>
<dbReference type="GO" id="GO:0009966">
    <property type="term" value="P:regulation of signal transduction"/>
    <property type="evidence" value="ECO:0007669"/>
    <property type="project" value="InterPro"/>
</dbReference>
<dbReference type="Pfam" id="PF04979">
    <property type="entry name" value="IPP-2"/>
    <property type="match status" value="1"/>
</dbReference>
<comment type="caution">
    <text evidence="2">The sequence shown here is derived from an EMBL/GenBank/DDBJ whole genome shotgun (WGS) entry which is preliminary data.</text>
</comment>
<dbReference type="OrthoDB" id="551302at2759"/>
<evidence type="ECO:0000256" key="1">
    <source>
        <dbReference type="SAM" id="MobiDB-lite"/>
    </source>
</evidence>
<feature type="compositionally biased region" description="Acidic residues" evidence="1">
    <location>
        <begin position="250"/>
        <end position="264"/>
    </location>
</feature>
<dbReference type="AlphaFoldDB" id="A0A4Q2DYR5"/>
<keyword evidence="3" id="KW-1185">Reference proteome</keyword>
<feature type="region of interest" description="Disordered" evidence="1">
    <location>
        <begin position="86"/>
        <end position="292"/>
    </location>
</feature>
<evidence type="ECO:0000313" key="2">
    <source>
        <dbReference type="EMBL" id="RXW25463.1"/>
    </source>
</evidence>
<dbReference type="PANTHER" id="PTHR12398:SF20">
    <property type="entry name" value="PROTEIN PHOSPHATASE 1 REGULATORY INHIBITOR SUBUNIT 2"/>
    <property type="match status" value="1"/>
</dbReference>